<dbReference type="PANTHER" id="PTHR13812:SF19">
    <property type="entry name" value="KETIMINE REDUCTASE MU-CRYSTALLIN"/>
    <property type="match status" value="1"/>
</dbReference>
<dbReference type="GO" id="GO:0005737">
    <property type="term" value="C:cytoplasm"/>
    <property type="evidence" value="ECO:0007669"/>
    <property type="project" value="TreeGrafter"/>
</dbReference>
<accession>A0A378XKX9</accession>
<sequence length="71" mass="7579">MQSGTHIDLTGSYTPDMHEADDTLMAKGSIFVDYRDTTIQCVGDLTQPIANGTITAADIRGDLYDLVNGSA</sequence>
<protein>
    <submittedName>
        <fullName evidence="2">Ornithine cyclodeaminase</fullName>
    </submittedName>
</protein>
<dbReference type="Proteomes" id="UP000594903">
    <property type="component" value="Chromosome"/>
</dbReference>
<dbReference type="RefSeq" id="WP_169333952.1">
    <property type="nucleotide sequence ID" value="NZ_CP065725.1"/>
</dbReference>
<proteinExistence type="predicted"/>
<dbReference type="SUPFAM" id="SSF51735">
    <property type="entry name" value="NAD(P)-binding Rossmann-fold domains"/>
    <property type="match status" value="1"/>
</dbReference>
<dbReference type="InterPro" id="IPR003462">
    <property type="entry name" value="ODC_Mu_crystall"/>
</dbReference>
<dbReference type="PANTHER" id="PTHR13812">
    <property type="entry name" value="KETIMINE REDUCTASE MU-CRYSTALLIN"/>
    <property type="match status" value="1"/>
</dbReference>
<dbReference type="EMBL" id="UGSB01000001">
    <property type="protein sequence ID" value="SUA58167.1"/>
    <property type="molecule type" value="Genomic_DNA"/>
</dbReference>
<dbReference type="EMBL" id="CP065725">
    <property type="protein sequence ID" value="QPT39970.1"/>
    <property type="molecule type" value="Genomic_DNA"/>
</dbReference>
<gene>
    <name evidence="1" type="ORF">I6G29_12810</name>
    <name evidence="2" type="ORF">NCTC11997_02636</name>
</gene>
<evidence type="ECO:0000313" key="1">
    <source>
        <dbReference type="EMBL" id="QPT39970.1"/>
    </source>
</evidence>
<dbReference type="STRING" id="1122619.GCA_000373745_00138"/>
<dbReference type="AlphaFoldDB" id="A0A378XKX9"/>
<reference evidence="2 3" key="1">
    <citation type="submission" date="2018-06" db="EMBL/GenBank/DDBJ databases">
        <authorList>
            <consortium name="Pathogen Informatics"/>
            <person name="Doyle S."/>
        </authorList>
    </citation>
    <scope>NUCLEOTIDE SEQUENCE [LARGE SCALE GENOMIC DNA]</scope>
    <source>
        <strain evidence="2 3">NCTC11997</strain>
    </source>
</reference>
<organism evidence="2 3">
    <name type="scientific">Oligella ureolytica</name>
    <dbReference type="NCBI Taxonomy" id="90244"/>
    <lineage>
        <taxon>Bacteria</taxon>
        <taxon>Pseudomonadati</taxon>
        <taxon>Pseudomonadota</taxon>
        <taxon>Betaproteobacteria</taxon>
        <taxon>Burkholderiales</taxon>
        <taxon>Alcaligenaceae</taxon>
        <taxon>Oligella</taxon>
    </lineage>
</organism>
<dbReference type="InterPro" id="IPR036291">
    <property type="entry name" value="NAD(P)-bd_dom_sf"/>
</dbReference>
<reference evidence="1 4" key="2">
    <citation type="submission" date="2020-12" db="EMBL/GenBank/DDBJ databases">
        <title>FDA dAtabase for Regulatory Grade micrObial Sequences (FDA-ARGOS): Supporting development and validation of Infectious Disease Dx tests.</title>
        <authorList>
            <person name="Sproer C."/>
            <person name="Gronow S."/>
            <person name="Severitt S."/>
            <person name="Schroder I."/>
            <person name="Tallon L."/>
            <person name="Sadzewicz L."/>
            <person name="Zhao X."/>
            <person name="Boylan J."/>
            <person name="Ott S."/>
            <person name="Bowen H."/>
            <person name="Vavikolanu K."/>
            <person name="Mehta A."/>
            <person name="Aluvathingal J."/>
            <person name="Nadendla S."/>
            <person name="Lowell S."/>
            <person name="Myers T."/>
            <person name="Yan Y."/>
            <person name="Sichtig H."/>
        </authorList>
    </citation>
    <scope>NUCLEOTIDE SEQUENCE [LARGE SCALE GENOMIC DNA]</scope>
    <source>
        <strain evidence="1 4">FDAARGOS_872</strain>
    </source>
</reference>
<dbReference type="Gene3D" id="3.40.50.720">
    <property type="entry name" value="NAD(P)-binding Rossmann-like Domain"/>
    <property type="match status" value="1"/>
</dbReference>
<dbReference type="Proteomes" id="UP000254603">
    <property type="component" value="Unassembled WGS sequence"/>
</dbReference>
<keyword evidence="4" id="KW-1185">Reference proteome</keyword>
<name>A0A378XKX9_9BURK</name>
<evidence type="ECO:0000313" key="4">
    <source>
        <dbReference type="Proteomes" id="UP000594903"/>
    </source>
</evidence>
<evidence type="ECO:0000313" key="2">
    <source>
        <dbReference type="EMBL" id="SUA58167.1"/>
    </source>
</evidence>
<evidence type="ECO:0000313" key="3">
    <source>
        <dbReference type="Proteomes" id="UP000254603"/>
    </source>
</evidence>